<organism evidence="3 4">
    <name type="scientific">Leeuwenhoekiella palythoae</name>
    <dbReference type="NCBI Taxonomy" id="573501"/>
    <lineage>
        <taxon>Bacteria</taxon>
        <taxon>Pseudomonadati</taxon>
        <taxon>Bacteroidota</taxon>
        <taxon>Flavobacteriia</taxon>
        <taxon>Flavobacteriales</taxon>
        <taxon>Flavobacteriaceae</taxon>
        <taxon>Leeuwenhoekiella</taxon>
    </lineage>
</organism>
<accession>A0A1M5VPN4</accession>
<evidence type="ECO:0000256" key="1">
    <source>
        <dbReference type="SAM" id="SignalP"/>
    </source>
</evidence>
<evidence type="ECO:0000313" key="4">
    <source>
        <dbReference type="Proteomes" id="UP000184240"/>
    </source>
</evidence>
<evidence type="ECO:0000313" key="2">
    <source>
        <dbReference type="EMBL" id="RXG30992.1"/>
    </source>
</evidence>
<dbReference type="STRING" id="573501.SAMN04487999_0836"/>
<dbReference type="EMBL" id="FQXT01000002">
    <property type="protein sequence ID" value="SHH76883.1"/>
    <property type="molecule type" value="Genomic_DNA"/>
</dbReference>
<feature type="signal peptide" evidence="1">
    <location>
        <begin position="1"/>
        <end position="18"/>
    </location>
</feature>
<proteinExistence type="predicted"/>
<reference evidence="3" key="2">
    <citation type="submission" date="2016-11" db="EMBL/GenBank/DDBJ databases">
        <authorList>
            <person name="Jaros S."/>
            <person name="Januszkiewicz K."/>
            <person name="Wedrychowicz H."/>
        </authorList>
    </citation>
    <scope>NUCLEOTIDE SEQUENCE [LARGE SCALE GENOMIC DNA]</scope>
    <source>
        <strain evidence="3">DSM 19859</strain>
    </source>
</reference>
<dbReference type="EMBL" id="QOVN01000001">
    <property type="protein sequence ID" value="RXG30992.1"/>
    <property type="molecule type" value="Genomic_DNA"/>
</dbReference>
<dbReference type="RefSeq" id="WP_072980740.1">
    <property type="nucleotide sequence ID" value="NZ_FQXT01000002.1"/>
</dbReference>
<evidence type="ECO:0008006" key="6">
    <source>
        <dbReference type="Google" id="ProtNLM"/>
    </source>
</evidence>
<evidence type="ECO:0000313" key="5">
    <source>
        <dbReference type="Proteomes" id="UP000290037"/>
    </source>
</evidence>
<reference evidence="2 5" key="3">
    <citation type="submission" date="2018-07" db="EMBL/GenBank/DDBJ databases">
        <title>Leeuwenhoekiella genomics.</title>
        <authorList>
            <person name="Tahon G."/>
            <person name="Willems A."/>
        </authorList>
    </citation>
    <scope>NUCLEOTIDE SEQUENCE [LARGE SCALE GENOMIC DNA]</scope>
    <source>
        <strain evidence="2 5">LMG 24856</strain>
    </source>
</reference>
<name>A0A1M5VPN4_9FLAO</name>
<feature type="chain" id="PRO_5009914496" description="Outer membrane protein beta-barrel family protein" evidence="1">
    <location>
        <begin position="19"/>
        <end position="1139"/>
    </location>
</feature>
<dbReference type="Proteomes" id="UP000290037">
    <property type="component" value="Unassembled WGS sequence"/>
</dbReference>
<reference evidence="4" key="1">
    <citation type="submission" date="2016-11" db="EMBL/GenBank/DDBJ databases">
        <authorList>
            <person name="Varghese N."/>
            <person name="Submissions S."/>
        </authorList>
    </citation>
    <scope>NUCLEOTIDE SEQUENCE [LARGE SCALE GENOMIC DNA]</scope>
    <source>
        <strain evidence="4">DSM 19859</strain>
    </source>
</reference>
<sequence length="1139" mass="129232">MRHLVLILCFGIAATGFAQDFQFSDSRVKHLAVRDTMLIDSVSINPVEFAVYTLSGMQLDSTAYAIDYGRALFSLNAQAPKVDSLKFKYRVFPDFLTKTYFEYDPDRVVNSSGNLNKVYALKEEKNTAVFTPFDGLTTSGSLVRGVTAGNNQNSTLTSELDLQITGKLSEKVSLRASLQDANLPQQNGGYSQRLDEFDQIFIELFSDDWNIRAGDINLENNTSYFGRFTKKVQGLSLYGRINHESSQTEAFATGALVRGVFTQSRFTGQEGNQGPYKLTGPNGELYVLIVSGSERVFVNGVLLERGETADYVIDYNAGELRFNPTFPITSEMRISVEYQYSEQNFTRIIAYAGGGHRSDDGKLELNAHVYSENDAKNQPLLQNLNQEQVAVLQEAGDNKELMIAPSANLDSYNENKILYRKFFQDGRAVYEFSNNPEEELYNVRFTEVGANQGNYVLTNASAINRIYEYVAPINGVAQGNYAPVSRLFAPTQLQMAVVQGAYNPSDKTSVSFEGAASKEDLNLFSDLDDGDNKGFAGRLNLAQTLYEQNQSKQLTAFGTLDYIQNTFQNVERTYAIEFSRDWNLPLLPQGDQTLITSGIQYQDTAVGVVNYSFEHLQYRQNYSGNRNMLSGALRFKKLRTQFNASYLKSEADTANTRFFRLNAATIYGFKKAWVGAKVQAEDNVSRNPVSGIYDPLSQGFKAHQGFVGNGDSTAVFVELGYRYRVNDSLRGNSLQEVNHSNTYYLKSQLIQNENTSLGVYANYRKLRYTDQSYEDEQSLNSRILYDQKLFKNLIRLNTVFETSSGTLPQQEFTYVKVDEGLGTYTWIDYNADGVQQLEEFEVAQFQDQADFVRVLLPNQVFVKTHQNKLSQIITFNLQQWSGKNGFKKFASHFYNQTSYLIDRRVLREGDTFNLNPFKEIDNTLGLNLNFRNTFFFNRGKQKYTSSYTYLANSTRNLISLGLQTNELRSHQFTFLHKIKSSYLFNFNADLGTNSSTSENFEQRNYSLETMALNPKLSYLFNDNTRLEAFYTLNRKENTLGELEQLNQQNFGMAFAYSNAEKVSFNIEANYIKNSFRGSAFSPVAYQMLEGLQPGSNFTWNVLAQKRLTKFLDLNLAYFGRNSEDSRTIHTGTVQLRAIF</sequence>
<protein>
    <recommendedName>
        <fullName evidence="6">Outer membrane protein beta-barrel family protein</fullName>
    </recommendedName>
</protein>
<dbReference type="Proteomes" id="UP000184240">
    <property type="component" value="Unassembled WGS sequence"/>
</dbReference>
<keyword evidence="5" id="KW-1185">Reference proteome</keyword>
<gene>
    <name evidence="2" type="ORF">DSM01_128</name>
    <name evidence="3" type="ORF">SAMN04487999_0836</name>
</gene>
<evidence type="ECO:0000313" key="3">
    <source>
        <dbReference type="EMBL" id="SHH76883.1"/>
    </source>
</evidence>
<keyword evidence="1" id="KW-0732">Signal</keyword>
<dbReference type="OrthoDB" id="9815802at2"/>
<dbReference type="AlphaFoldDB" id="A0A1M5VPN4"/>